<protein>
    <submittedName>
        <fullName evidence="8">3-deoxy-D-manno-octulosonate 8-phosphate phosphatase</fullName>
    </submittedName>
</protein>
<dbReference type="PANTHER" id="PTHR21485:SF3">
    <property type="entry name" value="N-ACYLNEURAMINATE CYTIDYLYLTRANSFERASE"/>
    <property type="match status" value="1"/>
</dbReference>
<dbReference type="AlphaFoldDB" id="A0A2W1NDV2"/>
<dbReference type="SUPFAM" id="SSF56784">
    <property type="entry name" value="HAD-like"/>
    <property type="match status" value="1"/>
</dbReference>
<evidence type="ECO:0000256" key="5">
    <source>
        <dbReference type="ARBA" id="ARBA00022801"/>
    </source>
</evidence>
<dbReference type="SFLD" id="SFLDG01138">
    <property type="entry name" value="C1.6.2:_Deoxy-d-mannose-octulo"/>
    <property type="match status" value="1"/>
</dbReference>
<dbReference type="InterPro" id="IPR001387">
    <property type="entry name" value="Cro/C1-type_HTH"/>
</dbReference>
<comment type="similarity">
    <text evidence="2">Belongs to the KdsC family.</text>
</comment>
<dbReference type="CDD" id="cd01630">
    <property type="entry name" value="HAD_KDO-like"/>
    <property type="match status" value="1"/>
</dbReference>
<evidence type="ECO:0000256" key="4">
    <source>
        <dbReference type="ARBA" id="ARBA00022723"/>
    </source>
</evidence>
<keyword evidence="4" id="KW-0479">Metal-binding</keyword>
<sequence length="222" mass="24952">MSVYYNNLVYLLDRKDLSVAQFENVILIPKNKILEPTPVELVKIANYLDISIDLLITRPLKNLNKVLSTDIKMIILDVDGTMTDGGMYFTENGDQMKKYNTKDGMAIKNLVKTGFQFGIISHGYKIKVVEDRAKLLGIQNLYVGKEDKLTILNQWLTELNLTLEQVAFVGDDINDIKIMEAVGLSACPKDAVKSVKAIADIILEKDGGKACVREFIDEYITK</sequence>
<dbReference type="InterPro" id="IPR023214">
    <property type="entry name" value="HAD_sf"/>
</dbReference>
<dbReference type="EMBL" id="QKSB01000010">
    <property type="protein sequence ID" value="PZE16246.1"/>
    <property type="molecule type" value="Genomic_DNA"/>
</dbReference>
<evidence type="ECO:0000256" key="6">
    <source>
        <dbReference type="ARBA" id="ARBA00022842"/>
    </source>
</evidence>
<keyword evidence="9" id="KW-1185">Reference proteome</keyword>
<dbReference type="OrthoDB" id="9805604at2"/>
<dbReference type="SFLD" id="SFLDG01136">
    <property type="entry name" value="C1.6:_Phosphoserine_Phosphatas"/>
    <property type="match status" value="1"/>
</dbReference>
<gene>
    <name evidence="8" type="ORF">DNU06_14045</name>
</gene>
<evidence type="ECO:0000313" key="8">
    <source>
        <dbReference type="EMBL" id="PZE16246.1"/>
    </source>
</evidence>
<comment type="cofactor">
    <cofactor evidence="1">
        <name>Mg(2+)</name>
        <dbReference type="ChEBI" id="CHEBI:18420"/>
    </cofactor>
</comment>
<name>A0A2W1NDV2_9FLAO</name>
<accession>A0A2W1NDV2</accession>
<evidence type="ECO:0000259" key="7">
    <source>
        <dbReference type="PROSITE" id="PS50943"/>
    </source>
</evidence>
<dbReference type="PROSITE" id="PS50943">
    <property type="entry name" value="HTH_CROC1"/>
    <property type="match status" value="1"/>
</dbReference>
<organism evidence="8 9">
    <name type="scientific">Putridiphycobacter roseus</name>
    <dbReference type="NCBI Taxonomy" id="2219161"/>
    <lineage>
        <taxon>Bacteria</taxon>
        <taxon>Pseudomonadati</taxon>
        <taxon>Bacteroidota</taxon>
        <taxon>Flavobacteriia</taxon>
        <taxon>Flavobacteriales</taxon>
        <taxon>Crocinitomicaceae</taxon>
        <taxon>Putridiphycobacter</taxon>
    </lineage>
</organism>
<dbReference type="GO" id="GO:0016788">
    <property type="term" value="F:hydrolase activity, acting on ester bonds"/>
    <property type="evidence" value="ECO:0007669"/>
    <property type="project" value="InterPro"/>
</dbReference>
<dbReference type="Pfam" id="PF08282">
    <property type="entry name" value="Hydrolase_3"/>
    <property type="match status" value="1"/>
</dbReference>
<dbReference type="InterPro" id="IPR010023">
    <property type="entry name" value="KdsC_fam"/>
</dbReference>
<evidence type="ECO:0000313" key="9">
    <source>
        <dbReference type="Proteomes" id="UP000249248"/>
    </source>
</evidence>
<keyword evidence="6" id="KW-0460">Magnesium</keyword>
<dbReference type="GO" id="GO:0008781">
    <property type="term" value="F:N-acylneuraminate cytidylyltransferase activity"/>
    <property type="evidence" value="ECO:0007669"/>
    <property type="project" value="TreeGrafter"/>
</dbReference>
<comment type="subunit">
    <text evidence="3">Homotetramer.</text>
</comment>
<dbReference type="Proteomes" id="UP000249248">
    <property type="component" value="Unassembled WGS sequence"/>
</dbReference>
<evidence type="ECO:0000256" key="1">
    <source>
        <dbReference type="ARBA" id="ARBA00001946"/>
    </source>
</evidence>
<dbReference type="InterPro" id="IPR036412">
    <property type="entry name" value="HAD-like_sf"/>
</dbReference>
<evidence type="ECO:0000256" key="2">
    <source>
        <dbReference type="ARBA" id="ARBA00005893"/>
    </source>
</evidence>
<dbReference type="InterPro" id="IPR050793">
    <property type="entry name" value="CMP-NeuNAc_synthase"/>
</dbReference>
<proteinExistence type="inferred from homology"/>
<dbReference type="RefSeq" id="WP_111064132.1">
    <property type="nucleotide sequence ID" value="NZ_JBHUCU010000037.1"/>
</dbReference>
<dbReference type="Gene3D" id="3.40.50.1000">
    <property type="entry name" value="HAD superfamily/HAD-like"/>
    <property type="match status" value="1"/>
</dbReference>
<keyword evidence="5" id="KW-0378">Hydrolase</keyword>
<dbReference type="GO" id="GO:0046872">
    <property type="term" value="F:metal ion binding"/>
    <property type="evidence" value="ECO:0007669"/>
    <property type="project" value="UniProtKB-KW"/>
</dbReference>
<reference evidence="8 9" key="1">
    <citation type="submission" date="2018-06" db="EMBL/GenBank/DDBJ databases">
        <title>The draft genome sequence of Crocinitomix sp. SM1701.</title>
        <authorList>
            <person name="Zhang X."/>
        </authorList>
    </citation>
    <scope>NUCLEOTIDE SEQUENCE [LARGE SCALE GENOMIC DNA]</scope>
    <source>
        <strain evidence="8 9">SM1701</strain>
    </source>
</reference>
<evidence type="ECO:0000256" key="3">
    <source>
        <dbReference type="ARBA" id="ARBA00011881"/>
    </source>
</evidence>
<comment type="caution">
    <text evidence="8">The sequence shown here is derived from an EMBL/GenBank/DDBJ whole genome shotgun (WGS) entry which is preliminary data.</text>
</comment>
<dbReference type="NCBIfam" id="TIGR01670">
    <property type="entry name" value="KdsC-phosphatas"/>
    <property type="match status" value="1"/>
</dbReference>
<dbReference type="PANTHER" id="PTHR21485">
    <property type="entry name" value="HAD SUPERFAMILY MEMBERS CMAS AND KDSC"/>
    <property type="match status" value="1"/>
</dbReference>
<dbReference type="FunFam" id="3.40.50.1000:FF:000029">
    <property type="entry name" value="3-deoxy-D-manno-octulosonate 8-phosphate phosphatase KdsC"/>
    <property type="match status" value="1"/>
</dbReference>
<feature type="domain" description="HTH cro/C1-type" evidence="7">
    <location>
        <begin position="35"/>
        <end position="55"/>
    </location>
</feature>
<dbReference type="SFLD" id="SFLDS00003">
    <property type="entry name" value="Haloacid_Dehalogenase"/>
    <property type="match status" value="1"/>
</dbReference>